<dbReference type="CDD" id="cd12148">
    <property type="entry name" value="fungal_TF_MHR"/>
    <property type="match status" value="1"/>
</dbReference>
<dbReference type="PROSITE" id="PS00463">
    <property type="entry name" value="ZN2_CY6_FUNGAL_1"/>
    <property type="match status" value="1"/>
</dbReference>
<evidence type="ECO:0000313" key="8">
    <source>
        <dbReference type="EMBL" id="CAG8466389.1"/>
    </source>
</evidence>
<feature type="region of interest" description="Disordered" evidence="6">
    <location>
        <begin position="68"/>
        <end position="113"/>
    </location>
</feature>
<name>A0A9N8VZC3_9GLOM</name>
<keyword evidence="3" id="KW-0805">Transcription regulation</keyword>
<dbReference type="Gene3D" id="4.10.240.10">
    <property type="entry name" value="Zn(2)-C6 fungal-type DNA-binding domain"/>
    <property type="match status" value="1"/>
</dbReference>
<keyword evidence="9" id="KW-1185">Reference proteome</keyword>
<proteinExistence type="predicted"/>
<dbReference type="Pfam" id="PF04082">
    <property type="entry name" value="Fungal_trans"/>
    <property type="match status" value="1"/>
</dbReference>
<feature type="region of interest" description="Disordered" evidence="6">
    <location>
        <begin position="260"/>
        <end position="280"/>
    </location>
</feature>
<evidence type="ECO:0000259" key="7">
    <source>
        <dbReference type="PROSITE" id="PS50048"/>
    </source>
</evidence>
<keyword evidence="5" id="KW-0539">Nucleus</keyword>
<dbReference type="AlphaFoldDB" id="A0A9N8VZC3"/>
<dbReference type="GO" id="GO:0000981">
    <property type="term" value="F:DNA-binding transcription factor activity, RNA polymerase II-specific"/>
    <property type="evidence" value="ECO:0007669"/>
    <property type="project" value="InterPro"/>
</dbReference>
<evidence type="ECO:0000256" key="4">
    <source>
        <dbReference type="ARBA" id="ARBA00023163"/>
    </source>
</evidence>
<dbReference type="GO" id="GO:0005634">
    <property type="term" value="C:nucleus"/>
    <property type="evidence" value="ECO:0007669"/>
    <property type="project" value="UniProtKB-SubCell"/>
</dbReference>
<dbReference type="CDD" id="cd00067">
    <property type="entry name" value="GAL4"/>
    <property type="match status" value="1"/>
</dbReference>
<sequence length="403" mass="45516">MNNYIFMQYKKLDSDEELILDSPISPDRQRCQMACVFCRRRKIKCDGINPRSCANCIRHSEECKYEPIKKDTEGGPNSDKSHSPTSTPPSNSSANASVPKRRRIQPSCQREQQMEAQGIVYHNDGDITADDARKCQKRRIISEHAEHSIPVSNYVDTQQDFEVGYDNSELLEKYWIYVHPQIPILDKEFVLEQLKNPSNPSSQSLHEAIYAISALLSENTDVDSQHFKSVMMILGSCLRMWSLSNRDHVTLPLEDYSQDSQLFSEQSSPHSQNYSDATENDDIMGMPVTFNDFSECDYASYQSPPSDFGTDTQFIGNEQQVNGISLNAQYPTPTSPNTPTEWHSSNTLCVYEPPWPVLGSSEGANLLCDLFSPTTSPLASPPCDKENSNGERFEDLLRLSVPL</sequence>
<evidence type="ECO:0000256" key="3">
    <source>
        <dbReference type="ARBA" id="ARBA00023015"/>
    </source>
</evidence>
<feature type="compositionally biased region" description="Polar residues" evidence="6">
    <location>
        <begin position="260"/>
        <end position="277"/>
    </location>
</feature>
<dbReference type="SUPFAM" id="SSF57701">
    <property type="entry name" value="Zn2/Cys6 DNA-binding domain"/>
    <property type="match status" value="1"/>
</dbReference>
<dbReference type="Proteomes" id="UP000789572">
    <property type="component" value="Unassembled WGS sequence"/>
</dbReference>
<keyword evidence="2" id="KW-0479">Metal-binding</keyword>
<keyword evidence="4" id="KW-0804">Transcription</keyword>
<gene>
    <name evidence="8" type="ORF">POCULU_LOCUS818</name>
</gene>
<dbReference type="InterPro" id="IPR007219">
    <property type="entry name" value="XnlR_reg_dom"/>
</dbReference>
<dbReference type="Pfam" id="PF00172">
    <property type="entry name" value="Zn_clus"/>
    <property type="match status" value="1"/>
</dbReference>
<evidence type="ECO:0000256" key="5">
    <source>
        <dbReference type="ARBA" id="ARBA00023242"/>
    </source>
</evidence>
<reference evidence="8" key="1">
    <citation type="submission" date="2021-06" db="EMBL/GenBank/DDBJ databases">
        <authorList>
            <person name="Kallberg Y."/>
            <person name="Tangrot J."/>
            <person name="Rosling A."/>
        </authorList>
    </citation>
    <scope>NUCLEOTIDE SEQUENCE</scope>
    <source>
        <strain evidence="8">IA702</strain>
    </source>
</reference>
<dbReference type="GO" id="GO:0008270">
    <property type="term" value="F:zinc ion binding"/>
    <property type="evidence" value="ECO:0007669"/>
    <property type="project" value="InterPro"/>
</dbReference>
<dbReference type="PANTHER" id="PTHR47338:SF5">
    <property type="entry name" value="ZN(II)2CYS6 TRANSCRIPTION FACTOR (EUROFUNG)"/>
    <property type="match status" value="1"/>
</dbReference>
<comment type="subcellular location">
    <subcellularLocation>
        <location evidence="1">Nucleus</location>
    </subcellularLocation>
</comment>
<dbReference type="PANTHER" id="PTHR47338">
    <property type="entry name" value="ZN(II)2CYS6 TRANSCRIPTION FACTOR (EUROFUNG)-RELATED"/>
    <property type="match status" value="1"/>
</dbReference>
<dbReference type="InterPro" id="IPR036864">
    <property type="entry name" value="Zn2-C6_fun-type_DNA-bd_sf"/>
</dbReference>
<accession>A0A9N8VZC3</accession>
<dbReference type="InterPro" id="IPR050815">
    <property type="entry name" value="TF_fung"/>
</dbReference>
<evidence type="ECO:0000256" key="6">
    <source>
        <dbReference type="SAM" id="MobiDB-lite"/>
    </source>
</evidence>
<dbReference type="GO" id="GO:0003677">
    <property type="term" value="F:DNA binding"/>
    <property type="evidence" value="ECO:0007669"/>
    <property type="project" value="InterPro"/>
</dbReference>
<evidence type="ECO:0000256" key="2">
    <source>
        <dbReference type="ARBA" id="ARBA00022723"/>
    </source>
</evidence>
<feature type="domain" description="Zn(2)-C6 fungal-type" evidence="7">
    <location>
        <begin position="34"/>
        <end position="65"/>
    </location>
</feature>
<dbReference type="SMART" id="SM00066">
    <property type="entry name" value="GAL4"/>
    <property type="match status" value="1"/>
</dbReference>
<dbReference type="GO" id="GO:0006351">
    <property type="term" value="P:DNA-templated transcription"/>
    <property type="evidence" value="ECO:0007669"/>
    <property type="project" value="InterPro"/>
</dbReference>
<dbReference type="InterPro" id="IPR001138">
    <property type="entry name" value="Zn2Cys6_DnaBD"/>
</dbReference>
<dbReference type="EMBL" id="CAJVPJ010000049">
    <property type="protein sequence ID" value="CAG8466389.1"/>
    <property type="molecule type" value="Genomic_DNA"/>
</dbReference>
<comment type="caution">
    <text evidence="8">The sequence shown here is derived from an EMBL/GenBank/DDBJ whole genome shotgun (WGS) entry which is preliminary data.</text>
</comment>
<dbReference type="OrthoDB" id="39175at2759"/>
<protein>
    <submittedName>
        <fullName evidence="8">4707_t:CDS:1</fullName>
    </submittedName>
</protein>
<organism evidence="8 9">
    <name type="scientific">Paraglomus occultum</name>
    <dbReference type="NCBI Taxonomy" id="144539"/>
    <lineage>
        <taxon>Eukaryota</taxon>
        <taxon>Fungi</taxon>
        <taxon>Fungi incertae sedis</taxon>
        <taxon>Mucoromycota</taxon>
        <taxon>Glomeromycotina</taxon>
        <taxon>Glomeromycetes</taxon>
        <taxon>Paraglomerales</taxon>
        <taxon>Paraglomeraceae</taxon>
        <taxon>Paraglomus</taxon>
    </lineage>
</organism>
<dbReference type="PROSITE" id="PS50048">
    <property type="entry name" value="ZN2_CY6_FUNGAL_2"/>
    <property type="match status" value="1"/>
</dbReference>
<evidence type="ECO:0000313" key="9">
    <source>
        <dbReference type="Proteomes" id="UP000789572"/>
    </source>
</evidence>
<feature type="compositionally biased region" description="Low complexity" evidence="6">
    <location>
        <begin position="83"/>
        <end position="97"/>
    </location>
</feature>
<evidence type="ECO:0000256" key="1">
    <source>
        <dbReference type="ARBA" id="ARBA00004123"/>
    </source>
</evidence>